<dbReference type="EMBL" id="PKPP01000643">
    <property type="protein sequence ID" value="PWA90246.1"/>
    <property type="molecule type" value="Genomic_DNA"/>
</dbReference>
<feature type="region of interest" description="Disordered" evidence="1">
    <location>
        <begin position="45"/>
        <end position="104"/>
    </location>
</feature>
<evidence type="ECO:0000256" key="1">
    <source>
        <dbReference type="SAM" id="MobiDB-lite"/>
    </source>
</evidence>
<gene>
    <name evidence="2" type="ORF">CTI12_AA102610</name>
</gene>
<evidence type="ECO:0000313" key="3">
    <source>
        <dbReference type="Proteomes" id="UP000245207"/>
    </source>
</evidence>
<organism evidence="2 3">
    <name type="scientific">Artemisia annua</name>
    <name type="common">Sweet wormwood</name>
    <dbReference type="NCBI Taxonomy" id="35608"/>
    <lineage>
        <taxon>Eukaryota</taxon>
        <taxon>Viridiplantae</taxon>
        <taxon>Streptophyta</taxon>
        <taxon>Embryophyta</taxon>
        <taxon>Tracheophyta</taxon>
        <taxon>Spermatophyta</taxon>
        <taxon>Magnoliopsida</taxon>
        <taxon>eudicotyledons</taxon>
        <taxon>Gunneridae</taxon>
        <taxon>Pentapetalae</taxon>
        <taxon>asterids</taxon>
        <taxon>campanulids</taxon>
        <taxon>Asterales</taxon>
        <taxon>Asteraceae</taxon>
        <taxon>Asteroideae</taxon>
        <taxon>Anthemideae</taxon>
        <taxon>Artemisiinae</taxon>
        <taxon>Artemisia</taxon>
    </lineage>
</organism>
<dbReference type="AlphaFoldDB" id="A0A2U1PWZ4"/>
<name>A0A2U1PWZ4_ARTAN</name>
<feature type="compositionally biased region" description="Basic residues" evidence="1">
    <location>
        <begin position="94"/>
        <end position="104"/>
    </location>
</feature>
<sequence>MEEGCEIVIVRDRNAAPYRTLNKEIADESETAAQTVIDYKATNKGNITEAERNKRRKSEREKALGVKKKQLKPCGHCGEKTNTHTKTTCPLNPKAKRKAPTVNA</sequence>
<dbReference type="Proteomes" id="UP000245207">
    <property type="component" value="Unassembled WGS sequence"/>
</dbReference>
<proteinExistence type="predicted"/>
<protein>
    <recommendedName>
        <fullName evidence="4">Protein FAR1-RELATED SEQUENCE 5</fullName>
    </recommendedName>
</protein>
<keyword evidence="3" id="KW-1185">Reference proteome</keyword>
<accession>A0A2U1PWZ4</accession>
<evidence type="ECO:0000313" key="2">
    <source>
        <dbReference type="EMBL" id="PWA90246.1"/>
    </source>
</evidence>
<evidence type="ECO:0008006" key="4">
    <source>
        <dbReference type="Google" id="ProtNLM"/>
    </source>
</evidence>
<reference evidence="2 3" key="1">
    <citation type="journal article" date="2018" name="Mol. Plant">
        <title>The genome of Artemisia annua provides insight into the evolution of Asteraceae family and artemisinin biosynthesis.</title>
        <authorList>
            <person name="Shen Q."/>
            <person name="Zhang L."/>
            <person name="Liao Z."/>
            <person name="Wang S."/>
            <person name="Yan T."/>
            <person name="Shi P."/>
            <person name="Liu M."/>
            <person name="Fu X."/>
            <person name="Pan Q."/>
            <person name="Wang Y."/>
            <person name="Lv Z."/>
            <person name="Lu X."/>
            <person name="Zhang F."/>
            <person name="Jiang W."/>
            <person name="Ma Y."/>
            <person name="Chen M."/>
            <person name="Hao X."/>
            <person name="Li L."/>
            <person name="Tang Y."/>
            <person name="Lv G."/>
            <person name="Zhou Y."/>
            <person name="Sun X."/>
            <person name="Brodelius P.E."/>
            <person name="Rose J.K.C."/>
            <person name="Tang K."/>
        </authorList>
    </citation>
    <scope>NUCLEOTIDE SEQUENCE [LARGE SCALE GENOMIC DNA]</scope>
    <source>
        <strain evidence="3">cv. Huhao1</strain>
        <tissue evidence="2">Leaf</tissue>
    </source>
</reference>
<comment type="caution">
    <text evidence="2">The sequence shown here is derived from an EMBL/GenBank/DDBJ whole genome shotgun (WGS) entry which is preliminary data.</text>
</comment>